<dbReference type="EMBL" id="CP032157">
    <property type="protein sequence ID" value="AXY75916.1"/>
    <property type="molecule type" value="Genomic_DNA"/>
</dbReference>
<gene>
    <name evidence="2" type="ORF">D3H65_18865</name>
</gene>
<sequence>MERVYKNCQSCGMPMKRDDHGGGTNADGSRNVMYCSHCYQDGRFTVRNITVEDMKVQVRGKLKAVGFPGFVASFFTRNLHKLERWKIHTMAVE</sequence>
<proteinExistence type="predicted"/>
<organism evidence="2 3">
    <name type="scientific">Paraflavitalea soli</name>
    <dbReference type="NCBI Taxonomy" id="2315862"/>
    <lineage>
        <taxon>Bacteria</taxon>
        <taxon>Pseudomonadati</taxon>
        <taxon>Bacteroidota</taxon>
        <taxon>Chitinophagia</taxon>
        <taxon>Chitinophagales</taxon>
        <taxon>Chitinophagaceae</taxon>
        <taxon>Paraflavitalea</taxon>
    </lineage>
</organism>
<dbReference type="InterPro" id="IPR025868">
    <property type="entry name" value="Zn_ribbon_dom_put"/>
</dbReference>
<protein>
    <recommendedName>
        <fullName evidence="1">Putative zinc ribbon domain-containing protein</fullName>
    </recommendedName>
</protein>
<dbReference type="Proteomes" id="UP000263900">
    <property type="component" value="Chromosome"/>
</dbReference>
<accession>A0A3B7MSH1</accession>
<feature type="domain" description="Putative zinc ribbon" evidence="1">
    <location>
        <begin position="8"/>
        <end position="86"/>
    </location>
</feature>
<dbReference type="RefSeq" id="WP_119051797.1">
    <property type="nucleotide sequence ID" value="NZ_CP032157.1"/>
</dbReference>
<dbReference type="KEGG" id="pseg:D3H65_18865"/>
<evidence type="ECO:0000313" key="2">
    <source>
        <dbReference type="EMBL" id="AXY75916.1"/>
    </source>
</evidence>
<dbReference type="AlphaFoldDB" id="A0A3B7MSH1"/>
<reference evidence="2 3" key="1">
    <citation type="submission" date="2018-09" db="EMBL/GenBank/DDBJ databases">
        <title>Genome sequencing of strain 6GH32-13.</title>
        <authorList>
            <person name="Weon H.-Y."/>
            <person name="Heo J."/>
            <person name="Kwon S.-W."/>
        </authorList>
    </citation>
    <scope>NUCLEOTIDE SEQUENCE [LARGE SCALE GENOMIC DNA]</scope>
    <source>
        <strain evidence="2 3">5GH32-13</strain>
    </source>
</reference>
<dbReference type="Pfam" id="PF12674">
    <property type="entry name" value="Zn_ribbon_2"/>
    <property type="match status" value="1"/>
</dbReference>
<name>A0A3B7MSH1_9BACT</name>
<keyword evidence="3" id="KW-1185">Reference proteome</keyword>
<dbReference type="OrthoDB" id="9801008at2"/>
<evidence type="ECO:0000259" key="1">
    <source>
        <dbReference type="Pfam" id="PF12674"/>
    </source>
</evidence>
<evidence type="ECO:0000313" key="3">
    <source>
        <dbReference type="Proteomes" id="UP000263900"/>
    </source>
</evidence>